<evidence type="ECO:0000313" key="2">
    <source>
        <dbReference type="Proteomes" id="UP000479710"/>
    </source>
</evidence>
<protein>
    <submittedName>
        <fullName evidence="1">Uncharacterized protein</fullName>
    </submittedName>
</protein>
<comment type="caution">
    <text evidence="1">The sequence shown here is derived from an EMBL/GenBank/DDBJ whole genome shotgun (WGS) entry which is preliminary data.</text>
</comment>
<name>A0A6G1F5Y9_9ORYZ</name>
<sequence>MVAPLRVAPAAVRRGRDIVCEEVEGVAVAAAALEVVRRGRGGAREEVKVALGGQSNTREEVEAVRGGWGGTHE</sequence>
<gene>
    <name evidence="1" type="ORF">E2562_008739</name>
</gene>
<dbReference type="Proteomes" id="UP000479710">
    <property type="component" value="Unassembled WGS sequence"/>
</dbReference>
<dbReference type="AlphaFoldDB" id="A0A6G1F5Y9"/>
<keyword evidence="2" id="KW-1185">Reference proteome</keyword>
<proteinExistence type="predicted"/>
<evidence type="ECO:0000313" key="1">
    <source>
        <dbReference type="EMBL" id="KAF0932232.1"/>
    </source>
</evidence>
<accession>A0A6G1F5Y9</accession>
<reference evidence="1 2" key="1">
    <citation type="submission" date="2019-11" db="EMBL/GenBank/DDBJ databases">
        <title>Whole genome sequence of Oryza granulata.</title>
        <authorList>
            <person name="Li W."/>
        </authorList>
    </citation>
    <scope>NUCLEOTIDE SEQUENCE [LARGE SCALE GENOMIC DNA]</scope>
    <source>
        <strain evidence="2">cv. Menghai</strain>
        <tissue evidence="1">Leaf</tissue>
    </source>
</reference>
<dbReference type="EMBL" id="SPHZ02000001">
    <property type="protein sequence ID" value="KAF0932232.1"/>
    <property type="molecule type" value="Genomic_DNA"/>
</dbReference>
<organism evidence="1 2">
    <name type="scientific">Oryza meyeriana var. granulata</name>
    <dbReference type="NCBI Taxonomy" id="110450"/>
    <lineage>
        <taxon>Eukaryota</taxon>
        <taxon>Viridiplantae</taxon>
        <taxon>Streptophyta</taxon>
        <taxon>Embryophyta</taxon>
        <taxon>Tracheophyta</taxon>
        <taxon>Spermatophyta</taxon>
        <taxon>Magnoliopsida</taxon>
        <taxon>Liliopsida</taxon>
        <taxon>Poales</taxon>
        <taxon>Poaceae</taxon>
        <taxon>BOP clade</taxon>
        <taxon>Oryzoideae</taxon>
        <taxon>Oryzeae</taxon>
        <taxon>Oryzinae</taxon>
        <taxon>Oryza</taxon>
        <taxon>Oryza meyeriana</taxon>
    </lineage>
</organism>